<evidence type="ECO:0000313" key="2">
    <source>
        <dbReference type="Proteomes" id="UP000600918"/>
    </source>
</evidence>
<gene>
    <name evidence="1" type="ORF">H0235_014867</name>
</gene>
<evidence type="ECO:0000313" key="1">
    <source>
        <dbReference type="EMBL" id="KAF7404173.1"/>
    </source>
</evidence>
<accession>A0A834KCG6</accession>
<sequence>MSLSRREHRLDISGKYIPLFFRNCKCPSEQLGRSYLSDPVIKTSLSRIVMKKCSKRSPQNSNVSVLAALQLRQSSVGYESDNKVIPNLDVVRVFHCQITPRHCPSPMGNPRNEIKDPESANLLFLVSSSLLRKAALKYFGGLISKVPMLRTVVHTTNGI</sequence>
<dbReference type="Proteomes" id="UP000600918">
    <property type="component" value="Unassembled WGS sequence"/>
</dbReference>
<organism evidence="1 2">
    <name type="scientific">Vespula pensylvanica</name>
    <name type="common">Western yellow jacket</name>
    <name type="synonym">Wasp</name>
    <dbReference type="NCBI Taxonomy" id="30213"/>
    <lineage>
        <taxon>Eukaryota</taxon>
        <taxon>Metazoa</taxon>
        <taxon>Ecdysozoa</taxon>
        <taxon>Arthropoda</taxon>
        <taxon>Hexapoda</taxon>
        <taxon>Insecta</taxon>
        <taxon>Pterygota</taxon>
        <taxon>Neoptera</taxon>
        <taxon>Endopterygota</taxon>
        <taxon>Hymenoptera</taxon>
        <taxon>Apocrita</taxon>
        <taxon>Aculeata</taxon>
        <taxon>Vespoidea</taxon>
        <taxon>Vespidae</taxon>
        <taxon>Vespinae</taxon>
        <taxon>Vespula</taxon>
    </lineage>
</organism>
<dbReference type="AlphaFoldDB" id="A0A834KCG6"/>
<name>A0A834KCG6_VESPE</name>
<protein>
    <submittedName>
        <fullName evidence="1">Uncharacterized protein</fullName>
    </submittedName>
</protein>
<proteinExistence type="predicted"/>
<keyword evidence="2" id="KW-1185">Reference proteome</keyword>
<reference evidence="1" key="1">
    <citation type="journal article" date="2020" name="G3 (Bethesda)">
        <title>High-Quality Assemblies for Three Invasive Social Wasps from the &lt;i&gt;Vespula&lt;/i&gt; Genus.</title>
        <authorList>
            <person name="Harrop T.W.R."/>
            <person name="Guhlin J."/>
            <person name="McLaughlin G.M."/>
            <person name="Permina E."/>
            <person name="Stockwell P."/>
            <person name="Gilligan J."/>
            <person name="Le Lec M.F."/>
            <person name="Gruber M.A.M."/>
            <person name="Quinn O."/>
            <person name="Lovegrove M."/>
            <person name="Duncan E.J."/>
            <person name="Remnant E.J."/>
            <person name="Van Eeckhoven J."/>
            <person name="Graham B."/>
            <person name="Knapp R.A."/>
            <person name="Langford K.W."/>
            <person name="Kronenberg Z."/>
            <person name="Press M.O."/>
            <person name="Eacker S.M."/>
            <person name="Wilson-Rankin E.E."/>
            <person name="Purcell J."/>
            <person name="Lester P.J."/>
            <person name="Dearden P.K."/>
        </authorList>
    </citation>
    <scope>NUCLEOTIDE SEQUENCE</scope>
    <source>
        <strain evidence="1">Volc-1</strain>
    </source>
</reference>
<comment type="caution">
    <text evidence="1">The sequence shown here is derived from an EMBL/GenBank/DDBJ whole genome shotgun (WGS) entry which is preliminary data.</text>
</comment>
<dbReference type="EMBL" id="JACSDY010000016">
    <property type="protein sequence ID" value="KAF7404173.1"/>
    <property type="molecule type" value="Genomic_DNA"/>
</dbReference>